<evidence type="ECO:0008006" key="3">
    <source>
        <dbReference type="Google" id="ProtNLM"/>
    </source>
</evidence>
<organism evidence="1 2">
    <name type="scientific">candidate division WWE3 bacterium RBG_19FT_COMBO_34_6</name>
    <dbReference type="NCBI Taxonomy" id="1802612"/>
    <lineage>
        <taxon>Bacteria</taxon>
        <taxon>Katanobacteria</taxon>
    </lineage>
</organism>
<comment type="caution">
    <text evidence="1">The sequence shown here is derived from an EMBL/GenBank/DDBJ whole genome shotgun (WGS) entry which is preliminary data.</text>
</comment>
<name>A0A1F4UK72_UNCKA</name>
<dbReference type="Proteomes" id="UP000178615">
    <property type="component" value="Unassembled WGS sequence"/>
</dbReference>
<evidence type="ECO:0000313" key="2">
    <source>
        <dbReference type="Proteomes" id="UP000178615"/>
    </source>
</evidence>
<sequence length="140" mass="16462">MKIYLDIDETILRNDLKVTEHGWVFAGGPAAHLKEFLKNILKRHDVYWLTTHCDGDPSVPVLYLSKFFDEELMQLIIKIKPTRWKNMKVEAINLDEDFLWFDDCLFDTEKKILENAGKLKSHVMVNLDKNPDFYKDFLGA</sequence>
<gene>
    <name evidence="1" type="ORF">A2V49_00710</name>
</gene>
<accession>A0A1F4UK72</accession>
<protein>
    <recommendedName>
        <fullName evidence="3">FCP1 homology domain-containing protein</fullName>
    </recommendedName>
</protein>
<dbReference type="AlphaFoldDB" id="A0A1F4UK72"/>
<proteinExistence type="predicted"/>
<evidence type="ECO:0000313" key="1">
    <source>
        <dbReference type="EMBL" id="OGC45365.1"/>
    </source>
</evidence>
<reference evidence="1 2" key="1">
    <citation type="journal article" date="2016" name="Nat. Commun.">
        <title>Thousands of microbial genomes shed light on interconnected biogeochemical processes in an aquifer system.</title>
        <authorList>
            <person name="Anantharaman K."/>
            <person name="Brown C.T."/>
            <person name="Hug L.A."/>
            <person name="Sharon I."/>
            <person name="Castelle C.J."/>
            <person name="Probst A.J."/>
            <person name="Thomas B.C."/>
            <person name="Singh A."/>
            <person name="Wilkins M.J."/>
            <person name="Karaoz U."/>
            <person name="Brodie E.L."/>
            <person name="Williams K.H."/>
            <person name="Hubbard S.S."/>
            <person name="Banfield J.F."/>
        </authorList>
    </citation>
    <scope>NUCLEOTIDE SEQUENCE [LARGE SCALE GENOMIC DNA]</scope>
</reference>
<dbReference type="EMBL" id="MEUV01000041">
    <property type="protein sequence ID" value="OGC45365.1"/>
    <property type="molecule type" value="Genomic_DNA"/>
</dbReference>